<evidence type="ECO:0000256" key="8">
    <source>
        <dbReference type="ARBA" id="ARBA00022989"/>
    </source>
</evidence>
<dbReference type="InterPro" id="IPR006260">
    <property type="entry name" value="TonB/TolA_C"/>
</dbReference>
<dbReference type="PROSITE" id="PS52015">
    <property type="entry name" value="TONB_CTD"/>
    <property type="match status" value="1"/>
</dbReference>
<keyword evidence="5" id="KW-0997">Cell inner membrane</keyword>
<organism evidence="13 14">
    <name type="scientific">Solilutibacter tolerans</name>
    <dbReference type="NCBI Taxonomy" id="1604334"/>
    <lineage>
        <taxon>Bacteria</taxon>
        <taxon>Pseudomonadati</taxon>
        <taxon>Pseudomonadota</taxon>
        <taxon>Gammaproteobacteria</taxon>
        <taxon>Lysobacterales</taxon>
        <taxon>Lysobacteraceae</taxon>
        <taxon>Solilutibacter</taxon>
    </lineage>
</organism>
<evidence type="ECO:0000256" key="11">
    <source>
        <dbReference type="SAM" id="Phobius"/>
    </source>
</evidence>
<evidence type="ECO:0000259" key="12">
    <source>
        <dbReference type="PROSITE" id="PS52015"/>
    </source>
</evidence>
<feature type="domain" description="TonB C-terminal" evidence="12">
    <location>
        <begin position="144"/>
        <end position="236"/>
    </location>
</feature>
<keyword evidence="6 11" id="KW-0812">Transmembrane</keyword>
<dbReference type="GO" id="GO:0015031">
    <property type="term" value="P:protein transport"/>
    <property type="evidence" value="ECO:0007669"/>
    <property type="project" value="UniProtKB-KW"/>
</dbReference>
<evidence type="ECO:0000256" key="5">
    <source>
        <dbReference type="ARBA" id="ARBA00022519"/>
    </source>
</evidence>
<feature type="region of interest" description="Disordered" evidence="10">
    <location>
        <begin position="63"/>
        <end position="143"/>
    </location>
</feature>
<feature type="compositionally biased region" description="Polar residues" evidence="10">
    <location>
        <begin position="95"/>
        <end position="111"/>
    </location>
</feature>
<dbReference type="InterPro" id="IPR051045">
    <property type="entry name" value="TonB-dependent_transducer"/>
</dbReference>
<feature type="transmembrane region" description="Helical" evidence="11">
    <location>
        <begin position="21"/>
        <end position="42"/>
    </location>
</feature>
<keyword evidence="14" id="KW-1185">Reference proteome</keyword>
<evidence type="ECO:0000256" key="2">
    <source>
        <dbReference type="ARBA" id="ARBA00006555"/>
    </source>
</evidence>
<dbReference type="NCBIfam" id="TIGR01352">
    <property type="entry name" value="tonB_Cterm"/>
    <property type="match status" value="1"/>
</dbReference>
<proteinExistence type="inferred from homology"/>
<evidence type="ECO:0000256" key="1">
    <source>
        <dbReference type="ARBA" id="ARBA00004383"/>
    </source>
</evidence>
<evidence type="ECO:0000256" key="9">
    <source>
        <dbReference type="ARBA" id="ARBA00023136"/>
    </source>
</evidence>
<keyword evidence="9 11" id="KW-0472">Membrane</keyword>
<evidence type="ECO:0000256" key="6">
    <source>
        <dbReference type="ARBA" id="ARBA00022692"/>
    </source>
</evidence>
<dbReference type="InterPro" id="IPR037682">
    <property type="entry name" value="TonB_C"/>
</dbReference>
<comment type="similarity">
    <text evidence="2">Belongs to the TonB family.</text>
</comment>
<keyword evidence="7" id="KW-0653">Protein transport</keyword>
<accession>A0A1N6P1J5</accession>
<keyword evidence="3" id="KW-0813">Transport</keyword>
<dbReference type="Gene3D" id="3.30.1150.10">
    <property type="match status" value="1"/>
</dbReference>
<gene>
    <name evidence="13" type="ORF">SAMN05421546_0455</name>
</gene>
<dbReference type="EMBL" id="FTLW01000001">
    <property type="protein sequence ID" value="SIP98209.1"/>
    <property type="molecule type" value="Genomic_DNA"/>
</dbReference>
<keyword evidence="4" id="KW-1003">Cell membrane</keyword>
<dbReference type="RefSeq" id="WP_242651223.1">
    <property type="nucleotide sequence ID" value="NZ_FTLW01000001.1"/>
</dbReference>
<reference evidence="14" key="1">
    <citation type="submission" date="2017-01" db="EMBL/GenBank/DDBJ databases">
        <authorList>
            <person name="Varghese N."/>
            <person name="Submissions S."/>
        </authorList>
    </citation>
    <scope>NUCLEOTIDE SEQUENCE [LARGE SCALE GENOMIC DNA]</scope>
    <source>
        <strain evidence="14">UM1</strain>
    </source>
</reference>
<dbReference type="PANTHER" id="PTHR33446:SF2">
    <property type="entry name" value="PROTEIN TONB"/>
    <property type="match status" value="1"/>
</dbReference>
<dbReference type="GO" id="GO:0098797">
    <property type="term" value="C:plasma membrane protein complex"/>
    <property type="evidence" value="ECO:0007669"/>
    <property type="project" value="TreeGrafter"/>
</dbReference>
<dbReference type="GO" id="GO:0055085">
    <property type="term" value="P:transmembrane transport"/>
    <property type="evidence" value="ECO:0007669"/>
    <property type="project" value="InterPro"/>
</dbReference>
<evidence type="ECO:0000256" key="4">
    <source>
        <dbReference type="ARBA" id="ARBA00022475"/>
    </source>
</evidence>
<name>A0A1N6P1J5_9GAMM</name>
<evidence type="ECO:0000313" key="13">
    <source>
        <dbReference type="EMBL" id="SIP98209.1"/>
    </source>
</evidence>
<dbReference type="GO" id="GO:0031992">
    <property type="term" value="F:energy transducer activity"/>
    <property type="evidence" value="ECO:0007669"/>
    <property type="project" value="TreeGrafter"/>
</dbReference>
<comment type="subcellular location">
    <subcellularLocation>
        <location evidence="1">Cell inner membrane</location>
        <topology evidence="1">Single-pass membrane protein</topology>
        <orientation evidence="1">Periplasmic side</orientation>
    </subcellularLocation>
</comment>
<protein>
    <submittedName>
        <fullName evidence="13">Outer membrane transport energization protein TonB</fullName>
    </submittedName>
</protein>
<sequence>MVKTLRLSATQAHESQRLDAARISGISSAIALHFIALGLLMMPAQVPIGTSATESRTRFEPVFREALPPPPPPIPVDVVERPRVTPKPATPTPPQRESVQAQDNTPATNELPSIDAPVIVDHGETVTTPSGGGETTVPGDGQPVSGITLQYLSNPKPVYPRDALRDGLQGTVMLRVVVDESGNPVEVSVATSSGHRVLDRAAREQVLRKWKFVPARQNGRAVRAVGTVPVAFSING</sequence>
<keyword evidence="8 11" id="KW-1133">Transmembrane helix</keyword>
<evidence type="ECO:0000256" key="10">
    <source>
        <dbReference type="SAM" id="MobiDB-lite"/>
    </source>
</evidence>
<evidence type="ECO:0000313" key="14">
    <source>
        <dbReference type="Proteomes" id="UP000241788"/>
    </source>
</evidence>
<dbReference type="SUPFAM" id="SSF74653">
    <property type="entry name" value="TolA/TonB C-terminal domain"/>
    <property type="match status" value="1"/>
</dbReference>
<dbReference type="Pfam" id="PF03544">
    <property type="entry name" value="TonB_C"/>
    <property type="match status" value="1"/>
</dbReference>
<dbReference type="PANTHER" id="PTHR33446">
    <property type="entry name" value="PROTEIN TONB-RELATED"/>
    <property type="match status" value="1"/>
</dbReference>
<dbReference type="AlphaFoldDB" id="A0A1N6P1J5"/>
<evidence type="ECO:0000256" key="7">
    <source>
        <dbReference type="ARBA" id="ARBA00022927"/>
    </source>
</evidence>
<dbReference type="Proteomes" id="UP000241788">
    <property type="component" value="Unassembled WGS sequence"/>
</dbReference>
<dbReference type="STRING" id="1604334.SAMN05421546_0455"/>
<dbReference type="FunFam" id="3.30.1150.10:FF:000007">
    <property type="entry name" value="Energy transducer TonB"/>
    <property type="match status" value="1"/>
</dbReference>
<evidence type="ECO:0000256" key="3">
    <source>
        <dbReference type="ARBA" id="ARBA00022448"/>
    </source>
</evidence>